<keyword evidence="2" id="KW-1185">Reference proteome</keyword>
<evidence type="ECO:0000313" key="2">
    <source>
        <dbReference type="Proteomes" id="UP000278746"/>
    </source>
</evidence>
<dbReference type="RefSeq" id="WP_122899091.1">
    <property type="nucleotide sequence ID" value="NZ_RHIB01000002.1"/>
</dbReference>
<proteinExistence type="predicted"/>
<evidence type="ECO:0000313" key="1">
    <source>
        <dbReference type="EMBL" id="RNA67566.1"/>
    </source>
</evidence>
<comment type="caution">
    <text evidence="1">The sequence shown here is derived from an EMBL/GenBank/DDBJ whole genome shotgun (WGS) entry which is preliminary data.</text>
</comment>
<accession>A0A3M7TPK2</accession>
<protein>
    <submittedName>
        <fullName evidence="1">Uncharacterized protein</fullName>
    </submittedName>
</protein>
<dbReference type="AlphaFoldDB" id="A0A3M7TPK2"/>
<dbReference type="OrthoDB" id="2112831at2"/>
<sequence length="193" mass="21771">MDISQIRIQSEQGQIGMSHSRPHMQIRQHNAVMEIDQKLAGNLSISRTASKLFIDQSEAFADANLKSPLRMASEWSAGGKQRALQYAAKKAQEGEQLKAIENGVNMLPRVAKNHSDPPAKEINLGYMPKNMSRVRFTYQPSEIKVDSAWPDPSIRFHIQKPELSAPPWEVNVYMKKNPSITMDVVPSLINRHV</sequence>
<dbReference type="Pfam" id="PF20074">
    <property type="entry name" value="DUF6470"/>
    <property type="match status" value="1"/>
</dbReference>
<gene>
    <name evidence="1" type="ORF">EBO34_12625</name>
</gene>
<organism evidence="1 2">
    <name type="scientific">Alteribacter keqinensis</name>
    <dbReference type="NCBI Taxonomy" id="2483800"/>
    <lineage>
        <taxon>Bacteria</taxon>
        <taxon>Bacillati</taxon>
        <taxon>Bacillota</taxon>
        <taxon>Bacilli</taxon>
        <taxon>Bacillales</taxon>
        <taxon>Bacillaceae</taxon>
        <taxon>Alteribacter</taxon>
    </lineage>
</organism>
<dbReference type="InterPro" id="IPR045527">
    <property type="entry name" value="DUF6470"/>
</dbReference>
<dbReference type="Proteomes" id="UP000278746">
    <property type="component" value="Unassembled WGS sequence"/>
</dbReference>
<dbReference type="EMBL" id="RHIB01000002">
    <property type="protein sequence ID" value="RNA67566.1"/>
    <property type="molecule type" value="Genomic_DNA"/>
</dbReference>
<name>A0A3M7TPK2_9BACI</name>
<reference evidence="1 2" key="1">
    <citation type="submission" date="2018-10" db="EMBL/GenBank/DDBJ databases">
        <title>Bacillus Keqinensis sp. nov., a moderately halophilic bacterium isolated from a saline-alkaline lake.</title>
        <authorList>
            <person name="Wang H."/>
        </authorList>
    </citation>
    <scope>NUCLEOTIDE SEQUENCE [LARGE SCALE GENOMIC DNA]</scope>
    <source>
        <strain evidence="1 2">KQ-3</strain>
    </source>
</reference>